<reference evidence="1" key="1">
    <citation type="submission" date="2021-01" db="EMBL/GenBank/DDBJ databases">
        <title>Modified the classification status of verrucomicrobia.</title>
        <authorList>
            <person name="Feng X."/>
        </authorList>
    </citation>
    <scope>NUCLEOTIDE SEQUENCE</scope>
    <source>
        <strain evidence="1">KCTC 12986</strain>
    </source>
</reference>
<protein>
    <submittedName>
        <fullName evidence="1">Uncharacterized protein</fullName>
    </submittedName>
</protein>
<dbReference type="Proteomes" id="UP000604083">
    <property type="component" value="Unassembled WGS sequence"/>
</dbReference>
<dbReference type="RefSeq" id="WP_200392474.1">
    <property type="nucleotide sequence ID" value="NZ_JAENIO010000038.1"/>
</dbReference>
<accession>A0A934VLU1</accession>
<keyword evidence="2" id="KW-1185">Reference proteome</keyword>
<proteinExistence type="predicted"/>
<gene>
    <name evidence="1" type="ORF">JIN78_13290</name>
</gene>
<name>A0A934VLU1_9BACT</name>
<evidence type="ECO:0000313" key="2">
    <source>
        <dbReference type="Proteomes" id="UP000604083"/>
    </source>
</evidence>
<dbReference type="AlphaFoldDB" id="A0A934VLU1"/>
<evidence type="ECO:0000313" key="1">
    <source>
        <dbReference type="EMBL" id="MBK1835039.1"/>
    </source>
</evidence>
<comment type="caution">
    <text evidence="1">The sequence shown here is derived from an EMBL/GenBank/DDBJ whole genome shotgun (WGS) entry which is preliminary data.</text>
</comment>
<dbReference type="EMBL" id="JAENIO010000038">
    <property type="protein sequence ID" value="MBK1835039.1"/>
    <property type="molecule type" value="Genomic_DNA"/>
</dbReference>
<sequence>MEKLDLVLEKLEAIEGRVAAIEEQLPLLYAFLTRGFLGLAQGASPEEFDDLLIDDSAVREALERFRQLDEPPSS</sequence>
<organism evidence="1 2">
    <name type="scientific">Roseibacillus ishigakijimensis</name>
    <dbReference type="NCBI Taxonomy" id="454146"/>
    <lineage>
        <taxon>Bacteria</taxon>
        <taxon>Pseudomonadati</taxon>
        <taxon>Verrucomicrobiota</taxon>
        <taxon>Verrucomicrobiia</taxon>
        <taxon>Verrucomicrobiales</taxon>
        <taxon>Verrucomicrobiaceae</taxon>
        <taxon>Roseibacillus</taxon>
    </lineage>
</organism>